<sequence length="325" mass="37012">MLKRIFLVSIVLVLLVAGCSKNVDPEPDPVDASPSDQREAFAPNIEHSDLFTITIDNNPGARPQTGLNLAQRIYEVPVEGGITRFIAFYLHEEVDKIGPVRSAREDFLDLILPYDSAFAHCGGAKEAITRIARDINKDLDEINNTPFAFYRDNSRKAPHNLYTSTELLNKAYERRGFTEMTEFRFEQSIKGDFSSENATSFSIPYFRSNSYNYKISYEYSSSLRKYIRYTNDSYHELTDDQSLMANGVIVIKVDFQTLSNGGMDLKTIGENTAYVFYGGNYIETKWRKNSASEHFTFLIDGSFVEINNPGFIFHILPKDRSINID</sequence>
<dbReference type="InterPro" id="IPR035328">
    <property type="entry name" value="DUF3048_C"/>
</dbReference>
<dbReference type="Pfam" id="PF11258">
    <property type="entry name" value="DUF3048"/>
    <property type="match status" value="1"/>
</dbReference>
<dbReference type="PROSITE" id="PS51257">
    <property type="entry name" value="PROKAR_LIPOPROTEIN"/>
    <property type="match status" value="1"/>
</dbReference>
<dbReference type="SUPFAM" id="SSF159774">
    <property type="entry name" value="YerB-like"/>
    <property type="match status" value="1"/>
</dbReference>
<dbReference type="EMBL" id="CP058559">
    <property type="protein sequence ID" value="QNO13786.1"/>
    <property type="molecule type" value="Genomic_DNA"/>
</dbReference>
<organism evidence="4 5">
    <name type="scientific">Alkalicella caledoniensis</name>
    <dbReference type="NCBI Taxonomy" id="2731377"/>
    <lineage>
        <taxon>Bacteria</taxon>
        <taxon>Bacillati</taxon>
        <taxon>Bacillota</taxon>
        <taxon>Clostridia</taxon>
        <taxon>Eubacteriales</taxon>
        <taxon>Proteinivoracaceae</taxon>
        <taxon>Alkalicella</taxon>
    </lineage>
</organism>
<name>A0A7G9W524_ALKCA</name>
<keyword evidence="5" id="KW-1185">Reference proteome</keyword>
<feature type="domain" description="DUF3048" evidence="3">
    <location>
        <begin position="211"/>
        <end position="307"/>
    </location>
</feature>
<dbReference type="Pfam" id="PF17479">
    <property type="entry name" value="DUF3048_C"/>
    <property type="match status" value="1"/>
</dbReference>
<feature type="domain" description="DUF3048" evidence="2">
    <location>
        <begin position="51"/>
        <end position="177"/>
    </location>
</feature>
<evidence type="ECO:0000313" key="4">
    <source>
        <dbReference type="EMBL" id="QNO13786.1"/>
    </source>
</evidence>
<proteinExistence type="predicted"/>
<dbReference type="InterPro" id="IPR021416">
    <property type="entry name" value="DUF3048_N"/>
</dbReference>
<dbReference type="AlphaFoldDB" id="A0A7G9W524"/>
<evidence type="ECO:0000259" key="2">
    <source>
        <dbReference type="Pfam" id="PF11258"/>
    </source>
</evidence>
<feature type="chain" id="PRO_5028799938" evidence="1">
    <location>
        <begin position="23"/>
        <end position="325"/>
    </location>
</feature>
<accession>A0A7G9W524</accession>
<protein>
    <submittedName>
        <fullName evidence="4">DUF3048 domain-containing protein</fullName>
    </submittedName>
</protein>
<evidence type="ECO:0000256" key="1">
    <source>
        <dbReference type="SAM" id="SignalP"/>
    </source>
</evidence>
<keyword evidence="1" id="KW-0732">Signal</keyword>
<dbReference type="Gene3D" id="3.50.90.10">
    <property type="entry name" value="YerB-like"/>
    <property type="match status" value="1"/>
</dbReference>
<evidence type="ECO:0000259" key="3">
    <source>
        <dbReference type="Pfam" id="PF17479"/>
    </source>
</evidence>
<dbReference type="Proteomes" id="UP000516160">
    <property type="component" value="Chromosome"/>
</dbReference>
<feature type="signal peptide" evidence="1">
    <location>
        <begin position="1"/>
        <end position="22"/>
    </location>
</feature>
<evidence type="ECO:0000313" key="5">
    <source>
        <dbReference type="Proteomes" id="UP000516160"/>
    </source>
</evidence>
<dbReference type="InterPro" id="IPR023158">
    <property type="entry name" value="YerB-like_sf"/>
</dbReference>
<dbReference type="KEGG" id="acae:HYG86_02920"/>
<gene>
    <name evidence="4" type="ORF">HYG86_02920</name>
</gene>
<dbReference type="RefSeq" id="WP_213167451.1">
    <property type="nucleotide sequence ID" value="NZ_CP058559.1"/>
</dbReference>
<reference evidence="4 5" key="1">
    <citation type="submission" date="2020-07" db="EMBL/GenBank/DDBJ databases">
        <title>Alkalicella. sp. LB2 genome.</title>
        <authorList>
            <person name="Postec A."/>
            <person name="Quemeneur M."/>
        </authorList>
    </citation>
    <scope>NUCLEOTIDE SEQUENCE [LARGE SCALE GENOMIC DNA]</scope>
    <source>
        <strain evidence="4 5">LB2</strain>
    </source>
</reference>